<protein>
    <submittedName>
        <fullName evidence="2">Uncharacterized protein</fullName>
    </submittedName>
</protein>
<reference evidence="2 3" key="1">
    <citation type="submission" date="2024-01" db="EMBL/GenBank/DDBJ databases">
        <title>A draft genome for a cacao thread blight-causing isolate of Paramarasmius palmivorus.</title>
        <authorList>
            <person name="Baruah I.K."/>
            <person name="Bukari Y."/>
            <person name="Amoako-Attah I."/>
            <person name="Meinhardt L.W."/>
            <person name="Bailey B.A."/>
            <person name="Cohen S.P."/>
        </authorList>
    </citation>
    <scope>NUCLEOTIDE SEQUENCE [LARGE SCALE GENOMIC DNA]</scope>
    <source>
        <strain evidence="2 3">GH-12</strain>
    </source>
</reference>
<feature type="region of interest" description="Disordered" evidence="1">
    <location>
        <begin position="42"/>
        <end position="64"/>
    </location>
</feature>
<accession>A0AAW0AUT7</accession>
<dbReference type="AlphaFoldDB" id="A0AAW0AUT7"/>
<name>A0AAW0AUT7_9AGAR</name>
<proteinExistence type="predicted"/>
<organism evidence="2 3">
    <name type="scientific">Paramarasmius palmivorus</name>
    <dbReference type="NCBI Taxonomy" id="297713"/>
    <lineage>
        <taxon>Eukaryota</taxon>
        <taxon>Fungi</taxon>
        <taxon>Dikarya</taxon>
        <taxon>Basidiomycota</taxon>
        <taxon>Agaricomycotina</taxon>
        <taxon>Agaricomycetes</taxon>
        <taxon>Agaricomycetidae</taxon>
        <taxon>Agaricales</taxon>
        <taxon>Marasmiineae</taxon>
        <taxon>Marasmiaceae</taxon>
        <taxon>Paramarasmius</taxon>
    </lineage>
</organism>
<evidence type="ECO:0000256" key="1">
    <source>
        <dbReference type="SAM" id="MobiDB-lite"/>
    </source>
</evidence>
<dbReference type="EMBL" id="JAYKXP010000311">
    <property type="protein sequence ID" value="KAK7015839.1"/>
    <property type="molecule type" value="Genomic_DNA"/>
</dbReference>
<gene>
    <name evidence="2" type="ORF">VNI00_019059</name>
</gene>
<dbReference type="Proteomes" id="UP001383192">
    <property type="component" value="Unassembled WGS sequence"/>
</dbReference>
<evidence type="ECO:0000313" key="3">
    <source>
        <dbReference type="Proteomes" id="UP001383192"/>
    </source>
</evidence>
<evidence type="ECO:0000313" key="2">
    <source>
        <dbReference type="EMBL" id="KAK7015839.1"/>
    </source>
</evidence>
<sequence>GILRQKTSLHHQNHMFNPILNPDPLHNRSRCFNASIFKSKNTTTHSLSSRPRHNKTATQSVSGQACFQRSLHPVELEFHEERMATNIKEG</sequence>
<keyword evidence="3" id="KW-1185">Reference proteome</keyword>
<feature type="non-terminal residue" evidence="2">
    <location>
        <position position="1"/>
    </location>
</feature>
<comment type="caution">
    <text evidence="2">The sequence shown here is derived from an EMBL/GenBank/DDBJ whole genome shotgun (WGS) entry which is preliminary data.</text>
</comment>